<dbReference type="SUPFAM" id="SSF55326">
    <property type="entry name" value="PurM N-terminal domain-like"/>
    <property type="match status" value="1"/>
</dbReference>
<comment type="pathway">
    <text evidence="2">Cofactor biosynthesis; thiamine diphosphate biosynthesis; thiamine diphosphate from thiamine phosphate: step 1/1.</text>
</comment>
<keyword evidence="2 5" id="KW-0418">Kinase</keyword>
<feature type="binding site" evidence="2">
    <location>
        <position position="49"/>
    </location>
    <ligand>
        <name>Mg(2+)</name>
        <dbReference type="ChEBI" id="CHEBI:18420"/>
        <label>1</label>
    </ligand>
</feature>
<dbReference type="UniPathway" id="UPA00060">
    <property type="reaction ID" value="UER00142"/>
</dbReference>
<evidence type="ECO:0000313" key="6">
    <source>
        <dbReference type="Proteomes" id="UP000277424"/>
    </source>
</evidence>
<evidence type="ECO:0000259" key="4">
    <source>
        <dbReference type="Pfam" id="PF02769"/>
    </source>
</evidence>
<keyword evidence="2" id="KW-0460">Magnesium</keyword>
<evidence type="ECO:0000256" key="2">
    <source>
        <dbReference type="HAMAP-Rule" id="MF_02128"/>
    </source>
</evidence>
<feature type="binding site" evidence="2">
    <location>
        <begin position="129"/>
        <end position="130"/>
    </location>
    <ligand>
        <name>ATP</name>
        <dbReference type="ChEBI" id="CHEBI:30616"/>
    </ligand>
</feature>
<keyword evidence="2" id="KW-0547">Nucleotide-binding</keyword>
<proteinExistence type="inferred from homology"/>
<keyword evidence="1 2" id="KW-0784">Thiamine biosynthesis</keyword>
<feature type="binding site" evidence="2">
    <location>
        <position position="57"/>
    </location>
    <ligand>
        <name>substrate</name>
    </ligand>
</feature>
<dbReference type="GO" id="GO:0000287">
    <property type="term" value="F:magnesium ion binding"/>
    <property type="evidence" value="ECO:0007669"/>
    <property type="project" value="UniProtKB-UniRule"/>
</dbReference>
<feature type="binding site" evidence="2">
    <location>
        <position position="222"/>
    </location>
    <ligand>
        <name>Mg(2+)</name>
        <dbReference type="ChEBI" id="CHEBI:18420"/>
        <label>3</label>
    </ligand>
</feature>
<dbReference type="GO" id="GO:0005524">
    <property type="term" value="F:ATP binding"/>
    <property type="evidence" value="ECO:0007669"/>
    <property type="project" value="UniProtKB-UniRule"/>
</dbReference>
<feature type="domain" description="PurM-like N-terminal" evidence="3">
    <location>
        <begin position="32"/>
        <end position="148"/>
    </location>
</feature>
<dbReference type="AlphaFoldDB" id="A0A420WQA1"/>
<evidence type="ECO:0000259" key="3">
    <source>
        <dbReference type="Pfam" id="PF00586"/>
    </source>
</evidence>
<feature type="binding site" evidence="2">
    <location>
        <position position="33"/>
    </location>
    <ligand>
        <name>Mg(2+)</name>
        <dbReference type="ChEBI" id="CHEBI:18420"/>
        <label>3</label>
    </ligand>
</feature>
<dbReference type="Gene3D" id="3.30.1330.10">
    <property type="entry name" value="PurM-like, N-terminal domain"/>
    <property type="match status" value="1"/>
</dbReference>
<comment type="similarity">
    <text evidence="2">Belongs to the thiamine-monophosphate kinase family.</text>
</comment>
<name>A0A420WQA1_9PROT</name>
<dbReference type="SUPFAM" id="SSF56042">
    <property type="entry name" value="PurM C-terminal domain-like"/>
    <property type="match status" value="1"/>
</dbReference>
<dbReference type="Pfam" id="PF00586">
    <property type="entry name" value="AIRS"/>
    <property type="match status" value="1"/>
</dbReference>
<dbReference type="GO" id="GO:0009228">
    <property type="term" value="P:thiamine biosynthetic process"/>
    <property type="evidence" value="ECO:0007669"/>
    <property type="project" value="UniProtKB-KW"/>
</dbReference>
<dbReference type="InterPro" id="IPR006283">
    <property type="entry name" value="ThiL-like"/>
</dbReference>
<accession>A0A420WQA1</accession>
<comment type="catalytic activity">
    <reaction evidence="2">
        <text>thiamine phosphate + ATP = thiamine diphosphate + ADP</text>
        <dbReference type="Rhea" id="RHEA:15913"/>
        <dbReference type="ChEBI" id="CHEBI:30616"/>
        <dbReference type="ChEBI" id="CHEBI:37575"/>
        <dbReference type="ChEBI" id="CHEBI:58937"/>
        <dbReference type="ChEBI" id="CHEBI:456216"/>
        <dbReference type="EC" id="2.7.4.16"/>
    </reaction>
</comment>
<sequence length="334" mass="34596">MSGTPSLNEFDRIARYFAPLARSAKGAFGLTDDAAVFDCAAGEEIVVTTDAMVSGVHFLPDDPADLVARKTLRVNLSDIAAMGAVPFGYTLVTALPRALGGPAGEAWLERFADGLRSDQEAFGVTLLGGDSVSTPGPLMVSITVLGRIPKGQAVTRGGARAGDLIFLSGTLGDGALGLRVLQGGLAGLSREHQEFLADRYRLPRPRVGLGPRLTGLASAMLDVSDGLVGDLKHIAEVSSVAAEIRIDRLPLSAAAWAAIEQDKSVVEAVLTGGDDYELLFTAPPSRREDVIAAAAEAGVPVAEIGRIQAGKPGVTVLDLAGEPMTLTAAGYVHF</sequence>
<dbReference type="GO" id="GO:0009030">
    <property type="term" value="F:thiamine-phosphate kinase activity"/>
    <property type="evidence" value="ECO:0007669"/>
    <property type="project" value="UniProtKB-UniRule"/>
</dbReference>
<dbReference type="Pfam" id="PF02769">
    <property type="entry name" value="AIRS_C"/>
    <property type="match status" value="1"/>
</dbReference>
<evidence type="ECO:0000313" key="5">
    <source>
        <dbReference type="EMBL" id="RKQ73217.1"/>
    </source>
</evidence>
<feature type="binding site" evidence="2">
    <location>
        <position position="48"/>
    </location>
    <ligand>
        <name>Mg(2+)</name>
        <dbReference type="ChEBI" id="CHEBI:18420"/>
        <label>4</label>
    </ligand>
</feature>
<comment type="miscellaneous">
    <text evidence="2">Reaction mechanism of ThiL seems to utilize a direct, inline transfer of the gamma-phosphate of ATP to TMP rather than a phosphorylated enzyme intermediate.</text>
</comment>
<feature type="binding site" evidence="2">
    <location>
        <position position="156"/>
    </location>
    <ligand>
        <name>ATP</name>
        <dbReference type="ChEBI" id="CHEBI:30616"/>
    </ligand>
</feature>
<dbReference type="InterPro" id="IPR016188">
    <property type="entry name" value="PurM-like_N"/>
</dbReference>
<dbReference type="InterPro" id="IPR010918">
    <property type="entry name" value="PurM-like_C_dom"/>
</dbReference>
<feature type="binding site" evidence="2">
    <location>
        <position position="274"/>
    </location>
    <ligand>
        <name>substrate</name>
    </ligand>
</feature>
<comment type="caution">
    <text evidence="2">Lacks conserved residue(s) required for the propagation of feature annotation.</text>
</comment>
<feature type="binding site" evidence="2">
    <location>
        <position position="33"/>
    </location>
    <ligand>
        <name>Mg(2+)</name>
        <dbReference type="ChEBI" id="CHEBI:18420"/>
        <label>4</label>
    </ligand>
</feature>
<feature type="binding site" evidence="2">
    <location>
        <position position="130"/>
    </location>
    <ligand>
        <name>Mg(2+)</name>
        <dbReference type="ChEBI" id="CHEBI:18420"/>
        <label>1</label>
    </ligand>
</feature>
<dbReference type="PANTHER" id="PTHR30270">
    <property type="entry name" value="THIAMINE-MONOPHOSPHATE KINASE"/>
    <property type="match status" value="1"/>
</dbReference>
<gene>
    <name evidence="2" type="primary">thiL</name>
    <name evidence="5" type="ORF">BCL74_0997</name>
</gene>
<keyword evidence="2" id="KW-0808">Transferase</keyword>
<dbReference type="PIRSF" id="PIRSF005303">
    <property type="entry name" value="Thiam_monoph_kin"/>
    <property type="match status" value="1"/>
</dbReference>
<dbReference type="Proteomes" id="UP000277424">
    <property type="component" value="Unassembled WGS sequence"/>
</dbReference>
<dbReference type="Gene3D" id="3.90.650.10">
    <property type="entry name" value="PurM-like C-terminal domain"/>
    <property type="match status" value="1"/>
</dbReference>
<organism evidence="5 6">
    <name type="scientific">Oceanibaculum indicum</name>
    <dbReference type="NCBI Taxonomy" id="526216"/>
    <lineage>
        <taxon>Bacteria</taxon>
        <taxon>Pseudomonadati</taxon>
        <taxon>Pseudomonadota</taxon>
        <taxon>Alphaproteobacteria</taxon>
        <taxon>Rhodospirillales</taxon>
        <taxon>Oceanibaculaceae</taxon>
        <taxon>Oceanibaculum</taxon>
    </lineage>
</organism>
<feature type="binding site" evidence="2">
    <location>
        <position position="78"/>
    </location>
    <ligand>
        <name>Mg(2+)</name>
        <dbReference type="ChEBI" id="CHEBI:18420"/>
        <label>3</label>
    </ligand>
</feature>
<feature type="binding site" evidence="2">
    <location>
        <position position="78"/>
    </location>
    <ligand>
        <name>Mg(2+)</name>
        <dbReference type="ChEBI" id="CHEBI:18420"/>
        <label>2</label>
    </ligand>
</feature>
<dbReference type="RefSeq" id="WP_121218004.1">
    <property type="nucleotide sequence ID" value="NZ_RBIG01000001.1"/>
</dbReference>
<keyword evidence="2" id="KW-0067">ATP-binding</keyword>
<dbReference type="InterPro" id="IPR036676">
    <property type="entry name" value="PurM-like_C_sf"/>
</dbReference>
<dbReference type="EC" id="2.7.4.16" evidence="2"/>
<dbReference type="OrthoDB" id="9802811at2"/>
<dbReference type="HAMAP" id="MF_02128">
    <property type="entry name" value="TMP_kinase"/>
    <property type="match status" value="1"/>
</dbReference>
<dbReference type="InterPro" id="IPR036921">
    <property type="entry name" value="PurM-like_N_sf"/>
</dbReference>
<feature type="binding site" evidence="2">
    <location>
        <position position="78"/>
    </location>
    <ligand>
        <name>Mg(2+)</name>
        <dbReference type="ChEBI" id="CHEBI:18420"/>
        <label>4</label>
    </ligand>
</feature>
<feature type="binding site" evidence="2">
    <location>
        <position position="225"/>
    </location>
    <ligand>
        <name>Mg(2+)</name>
        <dbReference type="ChEBI" id="CHEBI:18420"/>
        <label>5</label>
    </ligand>
</feature>
<feature type="domain" description="PurM-like C-terminal" evidence="4">
    <location>
        <begin position="160"/>
        <end position="312"/>
    </location>
</feature>
<keyword evidence="2" id="KW-0479">Metal-binding</keyword>
<feature type="binding site" evidence="2">
    <location>
        <position position="331"/>
    </location>
    <ligand>
        <name>substrate</name>
    </ligand>
</feature>
<evidence type="ECO:0000256" key="1">
    <source>
        <dbReference type="ARBA" id="ARBA00022977"/>
    </source>
</evidence>
<dbReference type="EMBL" id="RBIG01000001">
    <property type="protein sequence ID" value="RKQ73217.1"/>
    <property type="molecule type" value="Genomic_DNA"/>
</dbReference>
<feature type="binding site" evidence="2">
    <location>
        <position position="224"/>
    </location>
    <ligand>
        <name>ATP</name>
        <dbReference type="ChEBI" id="CHEBI:30616"/>
    </ligand>
</feature>
<comment type="function">
    <text evidence="2">Catalyzes the ATP-dependent phosphorylation of thiamine-monophosphate (TMP) to form thiamine-pyrophosphate (TPP), the active form of vitamin B1.</text>
</comment>
<dbReference type="GO" id="GO:0009229">
    <property type="term" value="P:thiamine diphosphate biosynthetic process"/>
    <property type="evidence" value="ECO:0007669"/>
    <property type="project" value="UniProtKB-UniRule"/>
</dbReference>
<feature type="binding site" evidence="2">
    <location>
        <position position="50"/>
    </location>
    <ligand>
        <name>Mg(2+)</name>
        <dbReference type="ChEBI" id="CHEBI:18420"/>
        <label>2</label>
    </ligand>
</feature>
<dbReference type="PANTHER" id="PTHR30270:SF0">
    <property type="entry name" value="THIAMINE-MONOPHOSPHATE KINASE"/>
    <property type="match status" value="1"/>
</dbReference>
<reference evidence="5 6" key="1">
    <citation type="submission" date="2018-10" db="EMBL/GenBank/DDBJ databases">
        <title>Comparative analysis of microorganisms from saline springs in Andes Mountain Range, Colombia.</title>
        <authorList>
            <person name="Rubin E."/>
        </authorList>
    </citation>
    <scope>NUCLEOTIDE SEQUENCE [LARGE SCALE GENOMIC DNA]</scope>
    <source>
        <strain evidence="5 6">USBA 36</strain>
    </source>
</reference>
<dbReference type="CDD" id="cd02194">
    <property type="entry name" value="ThiL"/>
    <property type="match status" value="1"/>
</dbReference>
<feature type="binding site" evidence="2">
    <location>
        <position position="50"/>
    </location>
    <ligand>
        <name>Mg(2+)</name>
        <dbReference type="ChEBI" id="CHEBI:18420"/>
        <label>1</label>
    </ligand>
</feature>
<protein>
    <recommendedName>
        <fullName evidence="2">Thiamine-monophosphate kinase</fullName>
        <shortName evidence="2">TMP kinase</shortName>
        <shortName evidence="2">Thiamine-phosphate kinase</shortName>
        <ecNumber evidence="2">2.7.4.16</ecNumber>
    </recommendedName>
</protein>
<comment type="caution">
    <text evidence="5">The sequence shown here is derived from an EMBL/GenBank/DDBJ whole genome shotgun (WGS) entry which is preliminary data.</text>
</comment>
<dbReference type="NCBIfam" id="TIGR01379">
    <property type="entry name" value="thiL"/>
    <property type="match status" value="1"/>
</dbReference>